<dbReference type="GO" id="GO:0016020">
    <property type="term" value="C:membrane"/>
    <property type="evidence" value="ECO:0007669"/>
    <property type="project" value="UniProtKB-SubCell"/>
</dbReference>
<dbReference type="RefSeq" id="WP_145078208.1">
    <property type="nucleotide sequence ID" value="NZ_CP036298.1"/>
</dbReference>
<evidence type="ECO:0000259" key="8">
    <source>
        <dbReference type="Pfam" id="PF00361"/>
    </source>
</evidence>
<evidence type="ECO:0000256" key="7">
    <source>
        <dbReference type="SAM" id="Phobius"/>
    </source>
</evidence>
<feature type="transmembrane region" description="Helical" evidence="7">
    <location>
        <begin position="323"/>
        <end position="346"/>
    </location>
</feature>
<evidence type="ECO:0000313" key="11">
    <source>
        <dbReference type="Proteomes" id="UP000318017"/>
    </source>
</evidence>
<dbReference type="KEGG" id="ahel:Q31a_28260"/>
<dbReference type="InterPro" id="IPR001516">
    <property type="entry name" value="Proton_antipo_N"/>
</dbReference>
<dbReference type="OrthoDB" id="9807568at2"/>
<feature type="domain" description="NADH:quinone oxidoreductase/Mrp antiporter transmembrane" evidence="8">
    <location>
        <begin position="150"/>
        <end position="366"/>
    </location>
</feature>
<proteinExistence type="predicted"/>
<accession>A0A518G7E6</accession>
<feature type="domain" description="NADH-Ubiquinone oxidoreductase (complex I) chain 5 N-terminal" evidence="9">
    <location>
        <begin position="81"/>
        <end position="129"/>
    </location>
</feature>
<feature type="compositionally biased region" description="Basic and acidic residues" evidence="6">
    <location>
        <begin position="466"/>
        <end position="479"/>
    </location>
</feature>
<feature type="region of interest" description="Disordered" evidence="6">
    <location>
        <begin position="444"/>
        <end position="479"/>
    </location>
</feature>
<comment type="subcellular location">
    <subcellularLocation>
        <location evidence="1">Endomembrane system</location>
        <topology evidence="1">Multi-pass membrane protein</topology>
    </subcellularLocation>
    <subcellularLocation>
        <location evidence="5">Membrane</location>
        <topology evidence="5">Multi-pass membrane protein</topology>
    </subcellularLocation>
</comment>
<evidence type="ECO:0000256" key="4">
    <source>
        <dbReference type="ARBA" id="ARBA00023136"/>
    </source>
</evidence>
<keyword evidence="3 7" id="KW-1133">Transmembrane helix</keyword>
<feature type="transmembrane region" description="Helical" evidence="7">
    <location>
        <begin position="294"/>
        <end position="311"/>
    </location>
</feature>
<dbReference type="GO" id="GO:0003954">
    <property type="term" value="F:NADH dehydrogenase activity"/>
    <property type="evidence" value="ECO:0007669"/>
    <property type="project" value="TreeGrafter"/>
</dbReference>
<dbReference type="Pfam" id="PF00662">
    <property type="entry name" value="Proton_antipo_N"/>
    <property type="match status" value="1"/>
</dbReference>
<dbReference type="PANTHER" id="PTHR42829:SF2">
    <property type="entry name" value="NADH-UBIQUINONE OXIDOREDUCTASE CHAIN 5"/>
    <property type="match status" value="1"/>
</dbReference>
<dbReference type="EC" id="1.6.5.11" evidence="10"/>
<feature type="transmembrane region" description="Helical" evidence="7">
    <location>
        <begin position="128"/>
        <end position="146"/>
    </location>
</feature>
<feature type="transmembrane region" description="Helical" evidence="7">
    <location>
        <begin position="96"/>
        <end position="119"/>
    </location>
</feature>
<dbReference type="InterPro" id="IPR001750">
    <property type="entry name" value="ND/Mrp_TM"/>
</dbReference>
<dbReference type="EMBL" id="CP036298">
    <property type="protein sequence ID" value="QDV24508.1"/>
    <property type="molecule type" value="Genomic_DNA"/>
</dbReference>
<feature type="transmembrane region" description="Helical" evidence="7">
    <location>
        <begin position="43"/>
        <end position="64"/>
    </location>
</feature>
<dbReference type="PANTHER" id="PTHR42829">
    <property type="entry name" value="NADH-UBIQUINONE OXIDOREDUCTASE CHAIN 5"/>
    <property type="match status" value="1"/>
</dbReference>
<gene>
    <name evidence="10" type="ORF">Q31a_28260</name>
</gene>
<feature type="transmembrane region" description="Helical" evidence="7">
    <location>
        <begin position="221"/>
        <end position="243"/>
    </location>
</feature>
<feature type="transmembrane region" description="Helical" evidence="7">
    <location>
        <begin position="152"/>
        <end position="170"/>
    </location>
</feature>
<evidence type="ECO:0000256" key="5">
    <source>
        <dbReference type="RuleBase" id="RU000320"/>
    </source>
</evidence>
<evidence type="ECO:0000256" key="3">
    <source>
        <dbReference type="ARBA" id="ARBA00022989"/>
    </source>
</evidence>
<dbReference type="Pfam" id="PF00361">
    <property type="entry name" value="Proton_antipo_M"/>
    <property type="match status" value="1"/>
</dbReference>
<sequence length="479" mass="51889">MSIQQLLEFSGAITLISPAALLLILGLVPLLGIRLNEGITSFVTQVSVIIGLFGAIAVLAIMLWTDSRHVPIELGDWVAIEQQHFHFHLKFVFDRLSVPFAIMTLVLCGTVGAFTRVYLHRDPGYQRFFLFYAVFFLGMVVSSLAGTIETLFLGWELVGLSSALLIAFFQDRQSPVRNGLRVWCVYRIADAAFMVAALLMHHLTGAGDFDGLMGSGPWPEGVANIAAGPALGVGLLLLVAAAGKSGMVPFSGWLPRAMEGPTPSSAVFYGALSIHLGTYLLLRVSPLLDVSRVLQIAVIAIGAVTAVYGALTSRVQTDVKTMLGFASLTQVGIITVEIGLGFRYLALIHIIGHALLRTLQLLRAPSLLKDYFNLEDAIGGGLPGAPNSTRQIASDDRWQWLYRACNERGYLDSIIYRLIALPIIKAFQWFGRLEDGWTTFLSGGKPAGRKATGSRSSQNDGAPSDTRADKASQLVEDLR</sequence>
<name>A0A518G7E6_9BACT</name>
<dbReference type="Proteomes" id="UP000318017">
    <property type="component" value="Chromosome"/>
</dbReference>
<dbReference type="PRINTS" id="PR01434">
    <property type="entry name" value="NADHDHGNASE5"/>
</dbReference>
<protein>
    <submittedName>
        <fullName evidence="10">NADH-quinone oxidoreductase subunit 12</fullName>
        <ecNumber evidence="10">1.6.5.11</ecNumber>
    </submittedName>
</protein>
<feature type="transmembrane region" description="Helical" evidence="7">
    <location>
        <begin position="12"/>
        <end position="31"/>
    </location>
</feature>
<evidence type="ECO:0000256" key="1">
    <source>
        <dbReference type="ARBA" id="ARBA00004127"/>
    </source>
</evidence>
<dbReference type="GO" id="GO:0012505">
    <property type="term" value="C:endomembrane system"/>
    <property type="evidence" value="ECO:0007669"/>
    <property type="project" value="UniProtKB-SubCell"/>
</dbReference>
<dbReference type="GO" id="GO:0008137">
    <property type="term" value="F:NADH dehydrogenase (ubiquinone) activity"/>
    <property type="evidence" value="ECO:0007669"/>
    <property type="project" value="InterPro"/>
</dbReference>
<keyword evidence="10" id="KW-0560">Oxidoreductase</keyword>
<keyword evidence="11" id="KW-1185">Reference proteome</keyword>
<evidence type="ECO:0000256" key="6">
    <source>
        <dbReference type="SAM" id="MobiDB-lite"/>
    </source>
</evidence>
<dbReference type="GO" id="GO:0015990">
    <property type="term" value="P:electron transport coupled proton transport"/>
    <property type="evidence" value="ECO:0007669"/>
    <property type="project" value="TreeGrafter"/>
</dbReference>
<reference evidence="10 11" key="1">
    <citation type="submission" date="2019-02" db="EMBL/GenBank/DDBJ databases">
        <title>Deep-cultivation of Planctomycetes and their phenomic and genomic characterization uncovers novel biology.</title>
        <authorList>
            <person name="Wiegand S."/>
            <person name="Jogler M."/>
            <person name="Boedeker C."/>
            <person name="Pinto D."/>
            <person name="Vollmers J."/>
            <person name="Rivas-Marin E."/>
            <person name="Kohn T."/>
            <person name="Peeters S.H."/>
            <person name="Heuer A."/>
            <person name="Rast P."/>
            <person name="Oberbeckmann S."/>
            <person name="Bunk B."/>
            <person name="Jeske O."/>
            <person name="Meyerdierks A."/>
            <person name="Storesund J.E."/>
            <person name="Kallscheuer N."/>
            <person name="Luecker S."/>
            <person name="Lage O.M."/>
            <person name="Pohl T."/>
            <person name="Merkel B.J."/>
            <person name="Hornburger P."/>
            <person name="Mueller R.-W."/>
            <person name="Bruemmer F."/>
            <person name="Labrenz M."/>
            <person name="Spormann A.M."/>
            <person name="Op den Camp H."/>
            <person name="Overmann J."/>
            <person name="Amann R."/>
            <person name="Jetten M.S.M."/>
            <person name="Mascher T."/>
            <person name="Medema M.H."/>
            <person name="Devos D.P."/>
            <person name="Kaster A.-K."/>
            <person name="Ovreas L."/>
            <person name="Rohde M."/>
            <person name="Galperin M.Y."/>
            <person name="Jogler C."/>
        </authorList>
    </citation>
    <scope>NUCLEOTIDE SEQUENCE [LARGE SCALE GENOMIC DNA]</scope>
    <source>
        <strain evidence="10 11">Q31a</strain>
    </source>
</reference>
<keyword evidence="2 5" id="KW-0812">Transmembrane</keyword>
<evidence type="ECO:0000313" key="10">
    <source>
        <dbReference type="EMBL" id="QDV24508.1"/>
    </source>
</evidence>
<feature type="transmembrane region" description="Helical" evidence="7">
    <location>
        <begin position="182"/>
        <end position="201"/>
    </location>
</feature>
<organism evidence="10 11">
    <name type="scientific">Aureliella helgolandensis</name>
    <dbReference type="NCBI Taxonomy" id="2527968"/>
    <lineage>
        <taxon>Bacteria</taxon>
        <taxon>Pseudomonadati</taxon>
        <taxon>Planctomycetota</taxon>
        <taxon>Planctomycetia</taxon>
        <taxon>Pirellulales</taxon>
        <taxon>Pirellulaceae</taxon>
        <taxon>Aureliella</taxon>
    </lineage>
</organism>
<keyword evidence="4 7" id="KW-0472">Membrane</keyword>
<evidence type="ECO:0000256" key="2">
    <source>
        <dbReference type="ARBA" id="ARBA00022692"/>
    </source>
</evidence>
<feature type="transmembrane region" description="Helical" evidence="7">
    <location>
        <begin position="264"/>
        <end position="282"/>
    </location>
</feature>
<evidence type="ECO:0000259" key="9">
    <source>
        <dbReference type="Pfam" id="PF00662"/>
    </source>
</evidence>
<dbReference type="GO" id="GO:0042773">
    <property type="term" value="P:ATP synthesis coupled electron transport"/>
    <property type="evidence" value="ECO:0007669"/>
    <property type="project" value="InterPro"/>
</dbReference>
<dbReference type="AlphaFoldDB" id="A0A518G7E6"/>
<dbReference type="InterPro" id="IPR003945">
    <property type="entry name" value="NU5C-like"/>
</dbReference>